<dbReference type="InterPro" id="IPR000073">
    <property type="entry name" value="AB_hydrolase_1"/>
</dbReference>
<dbReference type="InterPro" id="IPR050228">
    <property type="entry name" value="Carboxylesterase_BioH"/>
</dbReference>
<dbReference type="EMBL" id="JBHSPA010000027">
    <property type="protein sequence ID" value="MFC5827088.1"/>
    <property type="molecule type" value="Genomic_DNA"/>
</dbReference>
<gene>
    <name evidence="2" type="ORF">ACFPZ3_24725</name>
</gene>
<dbReference type="SUPFAM" id="SSF53474">
    <property type="entry name" value="alpha/beta-Hydrolases"/>
    <property type="match status" value="1"/>
</dbReference>
<organism evidence="2 3">
    <name type="scientific">Nonomuraea insulae</name>
    <dbReference type="NCBI Taxonomy" id="1616787"/>
    <lineage>
        <taxon>Bacteria</taxon>
        <taxon>Bacillati</taxon>
        <taxon>Actinomycetota</taxon>
        <taxon>Actinomycetes</taxon>
        <taxon>Streptosporangiales</taxon>
        <taxon>Streptosporangiaceae</taxon>
        <taxon>Nonomuraea</taxon>
    </lineage>
</organism>
<keyword evidence="2" id="KW-0378">Hydrolase</keyword>
<feature type="domain" description="AB hydrolase-1" evidence="1">
    <location>
        <begin position="299"/>
        <end position="426"/>
    </location>
</feature>
<accession>A0ABW1CRF4</accession>
<sequence length="497" mass="53803">MRLPDRAAPGPPGLPDRTIPWLPAPFLRSQVDGALPSFALTPRGPVVSTDAWSGRDLALWDGRGWTRLTSGPLWHTAPRWADGLLTAEVYDDLAAEHAVTRTVWPDGHEPAVRETHVSFPNGHEPAAREGQVLTHPVVGTVSLPPKAVVEDVATAPDRIAILLRRGRARRVVCAGRGWTRHWDGPATALGPWLPGEELTLVVESWPGRSARAWQVHTGALRPLTEAGATVVHEVRRDGDLLALTWTSGDQPRRLQFAEIGGPPVPLRVTPGELPPTTHTLAGGTLPCVVRDPPGMPRGTVVLFHGGPNGVNLATWSPLADSLALAGWRVVQPNLRGSRLIDPEVFAPLPERYGADDVDDALTVLRETAVGPVVIGGHSYGGYLASRVALAAPEVRGAFLLCSFLRSADLHEAEHAMVKAFMRTARFAPDDTLAEVPLFVAHGDRDPRIPVDAVRAHLPRLHPDSEWVELAGEGHGMLTDQAARQVFPRLFRWLDRLG</sequence>
<dbReference type="Proteomes" id="UP001596058">
    <property type="component" value="Unassembled WGS sequence"/>
</dbReference>
<name>A0ABW1CRF4_9ACTN</name>
<comment type="caution">
    <text evidence="2">The sequence shown here is derived from an EMBL/GenBank/DDBJ whole genome shotgun (WGS) entry which is preliminary data.</text>
</comment>
<protein>
    <submittedName>
        <fullName evidence="2">Alpha/beta hydrolase</fullName>
    </submittedName>
</protein>
<evidence type="ECO:0000313" key="2">
    <source>
        <dbReference type="EMBL" id="MFC5827088.1"/>
    </source>
</evidence>
<dbReference type="Pfam" id="PF00561">
    <property type="entry name" value="Abhydrolase_1"/>
    <property type="match status" value="1"/>
</dbReference>
<dbReference type="PANTHER" id="PTHR43194:SF2">
    <property type="entry name" value="PEROXISOMAL MEMBRANE PROTEIN LPX1"/>
    <property type="match status" value="1"/>
</dbReference>
<reference evidence="3" key="1">
    <citation type="journal article" date="2019" name="Int. J. Syst. Evol. Microbiol.">
        <title>The Global Catalogue of Microorganisms (GCM) 10K type strain sequencing project: providing services to taxonomists for standard genome sequencing and annotation.</title>
        <authorList>
            <consortium name="The Broad Institute Genomics Platform"/>
            <consortium name="The Broad Institute Genome Sequencing Center for Infectious Disease"/>
            <person name="Wu L."/>
            <person name="Ma J."/>
        </authorList>
    </citation>
    <scope>NUCLEOTIDE SEQUENCE [LARGE SCALE GENOMIC DNA]</scope>
    <source>
        <strain evidence="3">CCUG 53903</strain>
    </source>
</reference>
<dbReference type="GO" id="GO:0016787">
    <property type="term" value="F:hydrolase activity"/>
    <property type="evidence" value="ECO:0007669"/>
    <property type="project" value="UniProtKB-KW"/>
</dbReference>
<evidence type="ECO:0000259" key="1">
    <source>
        <dbReference type="Pfam" id="PF00561"/>
    </source>
</evidence>
<dbReference type="PANTHER" id="PTHR43194">
    <property type="entry name" value="HYDROLASE ALPHA/BETA FOLD FAMILY"/>
    <property type="match status" value="1"/>
</dbReference>
<dbReference type="InterPro" id="IPR029058">
    <property type="entry name" value="AB_hydrolase_fold"/>
</dbReference>
<proteinExistence type="predicted"/>
<evidence type="ECO:0000313" key="3">
    <source>
        <dbReference type="Proteomes" id="UP001596058"/>
    </source>
</evidence>
<keyword evidence="3" id="KW-1185">Reference proteome</keyword>
<dbReference type="Gene3D" id="3.40.50.1820">
    <property type="entry name" value="alpha/beta hydrolase"/>
    <property type="match status" value="1"/>
</dbReference>